<sequence length="116" mass="13298">MLTGKESGGEAPLSFTIFGEYPFVHIQTVVESAKYNSAVIVAEIAEALHLLSTEEIKRRFEQEEFKRSQLYHHLNSNNLITLELLLENFIRLKFFYGHAHENNQAVISLQVSEFGE</sequence>
<dbReference type="EMBL" id="OOGT01000003">
    <property type="protein sequence ID" value="SPL68941.1"/>
    <property type="molecule type" value="Genomic_DNA"/>
</dbReference>
<dbReference type="Proteomes" id="UP000245974">
    <property type="component" value="Unassembled WGS sequence"/>
</dbReference>
<dbReference type="InterPro" id="IPR035944">
    <property type="entry name" value="YfbM-like_sf"/>
</dbReference>
<keyword evidence="2" id="KW-1185">Reference proteome</keyword>
<evidence type="ECO:0000313" key="2">
    <source>
        <dbReference type="Proteomes" id="UP000245974"/>
    </source>
</evidence>
<protein>
    <submittedName>
        <fullName evidence="1">Uncharacterized protein</fullName>
    </submittedName>
</protein>
<evidence type="ECO:0000313" key="1">
    <source>
        <dbReference type="EMBL" id="SPL68941.1"/>
    </source>
</evidence>
<reference evidence="2" key="1">
    <citation type="submission" date="2018-03" db="EMBL/GenBank/DDBJ databases">
        <authorList>
            <person name="Blom J."/>
        </authorList>
    </citation>
    <scope>NUCLEOTIDE SEQUENCE [LARGE SCALE GENOMIC DNA]</scope>
    <source>
        <strain evidence="2">KPC-SM-21</strain>
    </source>
</reference>
<dbReference type="Gene3D" id="3.40.1760.10">
    <property type="entry name" value="YfbM-like super family"/>
    <property type="match status" value="1"/>
</dbReference>
<dbReference type="AlphaFoldDB" id="A0A2U3MU51"/>
<accession>A0A2U3MU51</accession>
<dbReference type="InParanoid" id="A0A2U3MU51"/>
<name>A0A2U3MU51_9GAMM</name>
<dbReference type="SUPFAM" id="SSF111069">
    <property type="entry name" value="Hypothetical protein yfbM"/>
    <property type="match status" value="1"/>
</dbReference>
<dbReference type="InterPro" id="IPR015068">
    <property type="entry name" value="DUF1877"/>
</dbReference>
<proteinExistence type="predicted"/>
<gene>
    <name evidence="1" type="ORF">KPC_0119</name>
</gene>
<dbReference type="Pfam" id="PF08974">
    <property type="entry name" value="DUF1877"/>
    <property type="match status" value="1"/>
</dbReference>
<dbReference type="RefSeq" id="WP_171334388.1">
    <property type="nucleotide sequence ID" value="NZ_OOGT01000003.1"/>
</dbReference>
<organism evidence="1 2">
    <name type="scientific">Acinetobacter stercoris</name>
    <dbReference type="NCBI Taxonomy" id="2126983"/>
    <lineage>
        <taxon>Bacteria</taxon>
        <taxon>Pseudomonadati</taxon>
        <taxon>Pseudomonadota</taxon>
        <taxon>Gammaproteobacteria</taxon>
        <taxon>Moraxellales</taxon>
        <taxon>Moraxellaceae</taxon>
        <taxon>Acinetobacter</taxon>
    </lineage>
</organism>